<reference evidence="2 3" key="1">
    <citation type="submission" date="2021-06" db="EMBL/GenBank/DDBJ databases">
        <title>Actinomycetes sequencing.</title>
        <authorList>
            <person name="Shan Q."/>
        </authorList>
    </citation>
    <scope>NUCLEOTIDE SEQUENCE [LARGE SCALE GENOMIC DNA]</scope>
    <source>
        <strain evidence="2 3">NEAU-G5</strain>
    </source>
</reference>
<gene>
    <name evidence="2" type="ORF">KO481_28445</name>
</gene>
<dbReference type="RefSeq" id="WP_215921610.1">
    <property type="nucleotide sequence ID" value="NZ_JAHKNI010000010.1"/>
</dbReference>
<organism evidence="2 3">
    <name type="scientific">Nocardia albiluteola</name>
    <dbReference type="NCBI Taxonomy" id="2842303"/>
    <lineage>
        <taxon>Bacteria</taxon>
        <taxon>Bacillati</taxon>
        <taxon>Actinomycetota</taxon>
        <taxon>Actinomycetes</taxon>
        <taxon>Mycobacteriales</taxon>
        <taxon>Nocardiaceae</taxon>
        <taxon>Nocardia</taxon>
    </lineage>
</organism>
<sequence length="215" mass="24272">MSDPDYEYMCFRLASVHRGWRDRMGFGNTQPTDDELKQKILDLDRTNPALKAELTAEAIDWCARDDAAYAKYRPVPPPAPTGRYAYNEPFIPLSLDLVDGLISRGIEQALDSGDTVVVPLEVVEKNANWLFFIDAIDVAWGGKRIADFIAEVKSNGSEQRAAEILYHRVIQDPRPAFLRFTSCRITAQYNGQNNHSRSDSPQYGDPQDTLDGRVF</sequence>
<feature type="region of interest" description="Disordered" evidence="1">
    <location>
        <begin position="190"/>
        <end position="215"/>
    </location>
</feature>
<comment type="caution">
    <text evidence="2">The sequence shown here is derived from an EMBL/GenBank/DDBJ whole genome shotgun (WGS) entry which is preliminary data.</text>
</comment>
<feature type="compositionally biased region" description="Polar residues" evidence="1">
    <location>
        <begin position="190"/>
        <end position="201"/>
    </location>
</feature>
<name>A0ABS6B6Q2_9NOCA</name>
<evidence type="ECO:0000313" key="2">
    <source>
        <dbReference type="EMBL" id="MBU3065445.1"/>
    </source>
</evidence>
<evidence type="ECO:0000313" key="3">
    <source>
        <dbReference type="Proteomes" id="UP000733379"/>
    </source>
</evidence>
<dbReference type="EMBL" id="JAHKNI010000010">
    <property type="protein sequence ID" value="MBU3065445.1"/>
    <property type="molecule type" value="Genomic_DNA"/>
</dbReference>
<protein>
    <submittedName>
        <fullName evidence="2">Uncharacterized protein</fullName>
    </submittedName>
</protein>
<dbReference type="Proteomes" id="UP000733379">
    <property type="component" value="Unassembled WGS sequence"/>
</dbReference>
<proteinExistence type="predicted"/>
<keyword evidence="3" id="KW-1185">Reference proteome</keyword>
<evidence type="ECO:0000256" key="1">
    <source>
        <dbReference type="SAM" id="MobiDB-lite"/>
    </source>
</evidence>
<accession>A0ABS6B6Q2</accession>